<evidence type="ECO:0000313" key="1">
    <source>
        <dbReference type="EMBL" id="KAJ2882056.1"/>
    </source>
</evidence>
<organism evidence="1 2">
    <name type="scientific">Coemansia aciculifera</name>
    <dbReference type="NCBI Taxonomy" id="417176"/>
    <lineage>
        <taxon>Eukaryota</taxon>
        <taxon>Fungi</taxon>
        <taxon>Fungi incertae sedis</taxon>
        <taxon>Zoopagomycota</taxon>
        <taxon>Kickxellomycotina</taxon>
        <taxon>Kickxellomycetes</taxon>
        <taxon>Kickxellales</taxon>
        <taxon>Kickxellaceae</taxon>
        <taxon>Coemansia</taxon>
    </lineage>
</organism>
<sequence length="58" mass="6511">SFEVRSCEIVPVGREAFDFIGAERQLFGLADNMAHAINPSIELDERIGEGFAYEHRLS</sequence>
<feature type="non-terminal residue" evidence="1">
    <location>
        <position position="58"/>
    </location>
</feature>
<keyword evidence="2" id="KW-1185">Reference proteome</keyword>
<dbReference type="Proteomes" id="UP001139981">
    <property type="component" value="Unassembled WGS sequence"/>
</dbReference>
<name>A0ACC1LUV6_9FUNG</name>
<proteinExistence type="predicted"/>
<evidence type="ECO:0000313" key="2">
    <source>
        <dbReference type="Proteomes" id="UP001139981"/>
    </source>
</evidence>
<reference evidence="1" key="1">
    <citation type="submission" date="2022-07" db="EMBL/GenBank/DDBJ databases">
        <title>Phylogenomic reconstructions and comparative analyses of Kickxellomycotina fungi.</title>
        <authorList>
            <person name="Reynolds N.K."/>
            <person name="Stajich J.E."/>
            <person name="Barry K."/>
            <person name="Grigoriev I.V."/>
            <person name="Crous P."/>
            <person name="Smith M.E."/>
        </authorList>
    </citation>
    <scope>NUCLEOTIDE SEQUENCE</scope>
    <source>
        <strain evidence="1">CBS 190363</strain>
    </source>
</reference>
<feature type="non-terminal residue" evidence="1">
    <location>
        <position position="1"/>
    </location>
</feature>
<accession>A0ACC1LUV6</accession>
<gene>
    <name evidence="1" type="ORF">IWW38_005709</name>
</gene>
<comment type="caution">
    <text evidence="1">The sequence shown here is derived from an EMBL/GenBank/DDBJ whole genome shotgun (WGS) entry which is preliminary data.</text>
</comment>
<protein>
    <submittedName>
        <fullName evidence="1">Uncharacterized protein</fullName>
    </submittedName>
</protein>
<dbReference type="EMBL" id="JANBVB010002839">
    <property type="protein sequence ID" value="KAJ2882056.1"/>
    <property type="molecule type" value="Genomic_DNA"/>
</dbReference>